<keyword evidence="2" id="KW-1185">Reference proteome</keyword>
<evidence type="ECO:0000313" key="2">
    <source>
        <dbReference type="Proteomes" id="UP000324222"/>
    </source>
</evidence>
<comment type="caution">
    <text evidence="1">The sequence shown here is derived from an EMBL/GenBank/DDBJ whole genome shotgun (WGS) entry which is preliminary data.</text>
</comment>
<organism evidence="1 2">
    <name type="scientific">Portunus trituberculatus</name>
    <name type="common">Swimming crab</name>
    <name type="synonym">Neptunus trituberculatus</name>
    <dbReference type="NCBI Taxonomy" id="210409"/>
    <lineage>
        <taxon>Eukaryota</taxon>
        <taxon>Metazoa</taxon>
        <taxon>Ecdysozoa</taxon>
        <taxon>Arthropoda</taxon>
        <taxon>Crustacea</taxon>
        <taxon>Multicrustacea</taxon>
        <taxon>Malacostraca</taxon>
        <taxon>Eumalacostraca</taxon>
        <taxon>Eucarida</taxon>
        <taxon>Decapoda</taxon>
        <taxon>Pleocyemata</taxon>
        <taxon>Brachyura</taxon>
        <taxon>Eubrachyura</taxon>
        <taxon>Portunoidea</taxon>
        <taxon>Portunidae</taxon>
        <taxon>Portuninae</taxon>
        <taxon>Portunus</taxon>
    </lineage>
</organism>
<proteinExistence type="predicted"/>
<reference evidence="1 2" key="1">
    <citation type="submission" date="2019-05" db="EMBL/GenBank/DDBJ databases">
        <title>Another draft genome of Portunus trituberculatus and its Hox gene families provides insights of decapod evolution.</title>
        <authorList>
            <person name="Jeong J.-H."/>
            <person name="Song I."/>
            <person name="Kim S."/>
            <person name="Choi T."/>
            <person name="Kim D."/>
            <person name="Ryu S."/>
            <person name="Kim W."/>
        </authorList>
    </citation>
    <scope>NUCLEOTIDE SEQUENCE [LARGE SCALE GENOMIC DNA]</scope>
    <source>
        <tissue evidence="1">Muscle</tissue>
    </source>
</reference>
<dbReference type="Proteomes" id="UP000324222">
    <property type="component" value="Unassembled WGS sequence"/>
</dbReference>
<evidence type="ECO:0000313" key="1">
    <source>
        <dbReference type="EMBL" id="MPC42820.1"/>
    </source>
</evidence>
<name>A0A5B7F5Q3_PORTR</name>
<gene>
    <name evidence="1" type="ORF">E2C01_036451</name>
</gene>
<dbReference type="AlphaFoldDB" id="A0A5B7F5Q3"/>
<sequence length="135" mass="14136">MDVSGQVAAFPLAHCLATLNGVSRLTGAAHPVINIGLGGKVGHIVRLLSVRLWGMVLLVGKCRQCGRGGGGGRCSRVVTHAGSIYCAGGWGEGVLVLVHGSVKQVLWRVSHVEDLHFVSQEASGRAAWMARFGNI</sequence>
<dbReference type="EMBL" id="VSRR010005581">
    <property type="protein sequence ID" value="MPC42820.1"/>
    <property type="molecule type" value="Genomic_DNA"/>
</dbReference>
<accession>A0A5B7F5Q3</accession>
<protein>
    <submittedName>
        <fullName evidence="1">Uncharacterized protein</fullName>
    </submittedName>
</protein>